<organism evidence="2 3">
    <name type="scientific">Streptomyces alkaliphilus</name>
    <dbReference type="NCBI Taxonomy" id="1472722"/>
    <lineage>
        <taxon>Bacteria</taxon>
        <taxon>Bacillati</taxon>
        <taxon>Actinomycetota</taxon>
        <taxon>Actinomycetes</taxon>
        <taxon>Kitasatosporales</taxon>
        <taxon>Streptomycetaceae</taxon>
        <taxon>Streptomyces</taxon>
    </lineage>
</organism>
<name>A0A7W3TCG5_9ACTN</name>
<feature type="region of interest" description="Disordered" evidence="1">
    <location>
        <begin position="69"/>
        <end position="91"/>
    </location>
</feature>
<evidence type="ECO:0000313" key="3">
    <source>
        <dbReference type="Proteomes" id="UP000538929"/>
    </source>
</evidence>
<proteinExistence type="predicted"/>
<dbReference type="Proteomes" id="UP000538929">
    <property type="component" value="Unassembled WGS sequence"/>
</dbReference>
<reference evidence="3" key="1">
    <citation type="submission" date="2019-10" db="EMBL/GenBank/DDBJ databases">
        <title>Streptomyces sp. nov., a novel actinobacterium isolated from alkaline environment.</title>
        <authorList>
            <person name="Golinska P."/>
        </authorList>
    </citation>
    <scope>NUCLEOTIDE SEQUENCE [LARGE SCALE GENOMIC DNA]</scope>
    <source>
        <strain evidence="3">DSM 42118</strain>
    </source>
</reference>
<keyword evidence="3" id="KW-1185">Reference proteome</keyword>
<dbReference type="AlphaFoldDB" id="A0A7W3TCG5"/>
<dbReference type="EMBL" id="VKHT01000212">
    <property type="protein sequence ID" value="MBB0244311.1"/>
    <property type="molecule type" value="Genomic_DNA"/>
</dbReference>
<evidence type="ECO:0000313" key="2">
    <source>
        <dbReference type="EMBL" id="MBB0244311.1"/>
    </source>
</evidence>
<gene>
    <name evidence="2" type="ORF">FNQ90_09380</name>
</gene>
<protein>
    <recommendedName>
        <fullName evidence="4">Mycofactocin biosynthesis chaperone MftB</fullName>
    </recommendedName>
</protein>
<accession>A0A7W3TCG5</accession>
<sequence>MPRSRLAPGVALVRVPGIGPAVRTVDGTFLRVNPGGVAEEDLVAALRTPGDPTDPAVARLLRAFERAGYLAPRNPGDPTDPAVPTESAPPV</sequence>
<evidence type="ECO:0000256" key="1">
    <source>
        <dbReference type="SAM" id="MobiDB-lite"/>
    </source>
</evidence>
<comment type="caution">
    <text evidence="2">The sequence shown here is derived from an EMBL/GenBank/DDBJ whole genome shotgun (WGS) entry which is preliminary data.</text>
</comment>
<feature type="non-terminal residue" evidence="2">
    <location>
        <position position="91"/>
    </location>
</feature>
<evidence type="ECO:0008006" key="4">
    <source>
        <dbReference type="Google" id="ProtNLM"/>
    </source>
</evidence>